<evidence type="ECO:0000313" key="1">
    <source>
        <dbReference type="EMBL" id="GAA1743872.1"/>
    </source>
</evidence>
<protein>
    <submittedName>
        <fullName evidence="1">SRPBCC family protein</fullName>
    </submittedName>
</protein>
<comment type="caution">
    <text evidence="1">The sequence shown here is derived from an EMBL/GenBank/DDBJ whole genome shotgun (WGS) entry which is preliminary data.</text>
</comment>
<gene>
    <name evidence="1" type="ORF">GCM10009810_00740</name>
</gene>
<evidence type="ECO:0000313" key="2">
    <source>
        <dbReference type="Proteomes" id="UP001501475"/>
    </source>
</evidence>
<name>A0ABP4W094_9MICO</name>
<dbReference type="Proteomes" id="UP001501475">
    <property type="component" value="Unassembled WGS sequence"/>
</dbReference>
<dbReference type="Pfam" id="PF10604">
    <property type="entry name" value="Polyketide_cyc2"/>
    <property type="match status" value="1"/>
</dbReference>
<keyword evidence="2" id="KW-1185">Reference proteome</keyword>
<dbReference type="RefSeq" id="WP_344060478.1">
    <property type="nucleotide sequence ID" value="NZ_BAAAPN010000002.1"/>
</dbReference>
<dbReference type="Gene3D" id="3.30.530.20">
    <property type="match status" value="1"/>
</dbReference>
<dbReference type="SUPFAM" id="SSF55961">
    <property type="entry name" value="Bet v1-like"/>
    <property type="match status" value="1"/>
</dbReference>
<dbReference type="EMBL" id="BAAAPN010000002">
    <property type="protein sequence ID" value="GAA1743872.1"/>
    <property type="molecule type" value="Genomic_DNA"/>
</dbReference>
<dbReference type="InterPro" id="IPR023393">
    <property type="entry name" value="START-like_dom_sf"/>
</dbReference>
<proteinExistence type="predicted"/>
<reference evidence="2" key="1">
    <citation type="journal article" date="2019" name="Int. J. Syst. Evol. Microbiol.">
        <title>The Global Catalogue of Microorganisms (GCM) 10K type strain sequencing project: providing services to taxonomists for standard genome sequencing and annotation.</title>
        <authorList>
            <consortium name="The Broad Institute Genomics Platform"/>
            <consortium name="The Broad Institute Genome Sequencing Center for Infectious Disease"/>
            <person name="Wu L."/>
            <person name="Ma J."/>
        </authorList>
    </citation>
    <scope>NUCLEOTIDE SEQUENCE [LARGE SCALE GENOMIC DNA]</scope>
    <source>
        <strain evidence="2">JCM 15591</strain>
    </source>
</reference>
<dbReference type="InterPro" id="IPR019587">
    <property type="entry name" value="Polyketide_cyclase/dehydratase"/>
</dbReference>
<accession>A0ABP4W094</accession>
<sequence>MAVLLTSSRTYPSPPAQAFEVLLPLPLTDLFRHWYGPLPPIRATDETMAWGSVGQRRHIDLVGPGSMEETLTEVVGPTHFTYRLSDIRGPMAALIDSVDGRWELEPAGAGVRVTWRWNVMPTAVGRPLMPAFAGLWRGYAARALDVLESHLVAS</sequence>
<organism evidence="1 2">
    <name type="scientific">Nostocoides vanveenii</name>
    <dbReference type="NCBI Taxonomy" id="330835"/>
    <lineage>
        <taxon>Bacteria</taxon>
        <taxon>Bacillati</taxon>
        <taxon>Actinomycetota</taxon>
        <taxon>Actinomycetes</taxon>
        <taxon>Micrococcales</taxon>
        <taxon>Intrasporangiaceae</taxon>
        <taxon>Nostocoides</taxon>
    </lineage>
</organism>